<feature type="signal peptide" evidence="1">
    <location>
        <begin position="1"/>
        <end position="16"/>
    </location>
</feature>
<gene>
    <name evidence="2" type="ORF">SVUK_LOCUS15517</name>
</gene>
<evidence type="ECO:0008006" key="4">
    <source>
        <dbReference type="Google" id="ProtNLM"/>
    </source>
</evidence>
<proteinExistence type="predicted"/>
<dbReference type="Proteomes" id="UP000270094">
    <property type="component" value="Unassembled WGS sequence"/>
</dbReference>
<keyword evidence="1" id="KW-0732">Signal</keyword>
<evidence type="ECO:0000256" key="1">
    <source>
        <dbReference type="SAM" id="SignalP"/>
    </source>
</evidence>
<dbReference type="AlphaFoldDB" id="A0A3P7JKZ7"/>
<evidence type="ECO:0000313" key="2">
    <source>
        <dbReference type="EMBL" id="VDM80519.1"/>
    </source>
</evidence>
<evidence type="ECO:0000313" key="3">
    <source>
        <dbReference type="Proteomes" id="UP000270094"/>
    </source>
</evidence>
<dbReference type="OrthoDB" id="5837748at2759"/>
<reference evidence="2 3" key="1">
    <citation type="submission" date="2018-11" db="EMBL/GenBank/DDBJ databases">
        <authorList>
            <consortium name="Pathogen Informatics"/>
        </authorList>
    </citation>
    <scope>NUCLEOTIDE SEQUENCE [LARGE SCALE GENOMIC DNA]</scope>
</reference>
<sequence>MIALLLALILPSCIFSKTVMLTVRENFTQSCPNGMVILTDINGQSRQITFPGCYQVKLSFKMTRPIENPYIEAFLQLGQNIPCRSEGRTSVSNICTNITKTNWCPQSRNHELRNMLTNKETW</sequence>
<keyword evidence="3" id="KW-1185">Reference proteome</keyword>
<name>A0A3P7JKZ7_STRVU</name>
<dbReference type="EMBL" id="UYYB01108892">
    <property type="protein sequence ID" value="VDM80519.1"/>
    <property type="molecule type" value="Genomic_DNA"/>
</dbReference>
<feature type="chain" id="PRO_5018320358" description="MD-2-related lipid-recognition domain-containing protein" evidence="1">
    <location>
        <begin position="17"/>
        <end position="122"/>
    </location>
</feature>
<accession>A0A3P7JKZ7</accession>
<protein>
    <recommendedName>
        <fullName evidence="4">MD-2-related lipid-recognition domain-containing protein</fullName>
    </recommendedName>
</protein>
<organism evidence="2 3">
    <name type="scientific">Strongylus vulgaris</name>
    <name type="common">Blood worm</name>
    <dbReference type="NCBI Taxonomy" id="40348"/>
    <lineage>
        <taxon>Eukaryota</taxon>
        <taxon>Metazoa</taxon>
        <taxon>Ecdysozoa</taxon>
        <taxon>Nematoda</taxon>
        <taxon>Chromadorea</taxon>
        <taxon>Rhabditida</taxon>
        <taxon>Rhabditina</taxon>
        <taxon>Rhabditomorpha</taxon>
        <taxon>Strongyloidea</taxon>
        <taxon>Strongylidae</taxon>
        <taxon>Strongylus</taxon>
    </lineage>
</organism>